<organism evidence="1 2">
    <name type="scientific">Funneliformis geosporum</name>
    <dbReference type="NCBI Taxonomy" id="1117311"/>
    <lineage>
        <taxon>Eukaryota</taxon>
        <taxon>Fungi</taxon>
        <taxon>Fungi incertae sedis</taxon>
        <taxon>Mucoromycota</taxon>
        <taxon>Glomeromycotina</taxon>
        <taxon>Glomeromycetes</taxon>
        <taxon>Glomerales</taxon>
        <taxon>Glomeraceae</taxon>
        <taxon>Funneliformis</taxon>
    </lineage>
</organism>
<sequence length="195" mass="23271">SPSKNRRPGFLKISEYPKGLELDIPYYEYGFAIEVQGKQHEKYDKFFHKGDLNNFIKQQKRDQVKKDLCEKNQIILIEVWYFEDPHIVILQRLQELGKKFLSCRPSFLNGMQLDGYNEELQLGFEFHGRQHYSLNSMFHRRGQIDLDEQRIRDQKKRDICKEQGICLIEVPYTADFYPFIRHTLIEKGYLDDASG</sequence>
<proteinExistence type="predicted"/>
<gene>
    <name evidence="1" type="ORF">FWILDA_LOCUS15253</name>
</gene>
<accession>A0A9W4T660</accession>
<name>A0A9W4T660_9GLOM</name>
<feature type="non-terminal residue" evidence="1">
    <location>
        <position position="195"/>
    </location>
</feature>
<reference evidence="1" key="1">
    <citation type="submission" date="2022-08" db="EMBL/GenBank/DDBJ databases">
        <authorList>
            <person name="Kallberg Y."/>
            <person name="Tangrot J."/>
            <person name="Rosling A."/>
        </authorList>
    </citation>
    <scope>NUCLEOTIDE SEQUENCE</scope>
    <source>
        <strain evidence="1">Wild A</strain>
    </source>
</reference>
<keyword evidence="2" id="KW-1185">Reference proteome</keyword>
<evidence type="ECO:0000313" key="2">
    <source>
        <dbReference type="Proteomes" id="UP001153678"/>
    </source>
</evidence>
<dbReference type="Gene3D" id="3.40.960.10">
    <property type="entry name" value="VSR Endonuclease"/>
    <property type="match status" value="1"/>
</dbReference>
<evidence type="ECO:0000313" key="1">
    <source>
        <dbReference type="EMBL" id="CAI2191799.1"/>
    </source>
</evidence>
<comment type="caution">
    <text evidence="1">The sequence shown here is derived from an EMBL/GenBank/DDBJ whole genome shotgun (WGS) entry which is preliminary data.</text>
</comment>
<dbReference type="AlphaFoldDB" id="A0A9W4T660"/>
<dbReference type="Proteomes" id="UP001153678">
    <property type="component" value="Unassembled WGS sequence"/>
</dbReference>
<dbReference type="EMBL" id="CAMKVN010007743">
    <property type="protein sequence ID" value="CAI2191799.1"/>
    <property type="molecule type" value="Genomic_DNA"/>
</dbReference>
<protein>
    <submittedName>
        <fullName evidence="1">1933_t:CDS:1</fullName>
    </submittedName>
</protein>
<dbReference type="OrthoDB" id="411576at2759"/>